<organism evidence="10 11">
    <name type="scientific">Hyphodiscus hymeniophilus</name>
    <dbReference type="NCBI Taxonomy" id="353542"/>
    <lineage>
        <taxon>Eukaryota</taxon>
        <taxon>Fungi</taxon>
        <taxon>Dikarya</taxon>
        <taxon>Ascomycota</taxon>
        <taxon>Pezizomycotina</taxon>
        <taxon>Leotiomycetes</taxon>
        <taxon>Helotiales</taxon>
        <taxon>Hyphodiscaceae</taxon>
        <taxon>Hyphodiscus</taxon>
    </lineage>
</organism>
<dbReference type="SUPFAM" id="SSF103473">
    <property type="entry name" value="MFS general substrate transporter"/>
    <property type="match status" value="1"/>
</dbReference>
<dbReference type="Pfam" id="PF00083">
    <property type="entry name" value="Sugar_tr"/>
    <property type="match status" value="1"/>
</dbReference>
<comment type="caution">
    <text evidence="10">The sequence shown here is derived from an EMBL/GenBank/DDBJ whole genome shotgun (WGS) entry which is preliminary data.</text>
</comment>
<dbReference type="PROSITE" id="PS00216">
    <property type="entry name" value="SUGAR_TRANSPORT_1"/>
    <property type="match status" value="1"/>
</dbReference>
<dbReference type="PANTHER" id="PTHR48022">
    <property type="entry name" value="PLASTIDIC GLUCOSE TRANSPORTER 4"/>
    <property type="match status" value="1"/>
</dbReference>
<evidence type="ECO:0000256" key="1">
    <source>
        <dbReference type="ARBA" id="ARBA00004141"/>
    </source>
</evidence>
<dbReference type="InterPro" id="IPR036259">
    <property type="entry name" value="MFS_trans_sf"/>
</dbReference>
<keyword evidence="11" id="KW-1185">Reference proteome</keyword>
<gene>
    <name evidence="10" type="ORF">D0Z07_5675</name>
</gene>
<feature type="transmembrane region" description="Helical" evidence="8">
    <location>
        <begin position="453"/>
        <end position="476"/>
    </location>
</feature>
<evidence type="ECO:0000313" key="10">
    <source>
        <dbReference type="EMBL" id="KAG0648091.1"/>
    </source>
</evidence>
<dbReference type="EMBL" id="VNKQ01000011">
    <property type="protein sequence ID" value="KAG0648091.1"/>
    <property type="molecule type" value="Genomic_DNA"/>
</dbReference>
<feature type="transmembrane region" description="Helical" evidence="8">
    <location>
        <begin position="97"/>
        <end position="118"/>
    </location>
</feature>
<evidence type="ECO:0000256" key="5">
    <source>
        <dbReference type="ARBA" id="ARBA00022989"/>
    </source>
</evidence>
<evidence type="ECO:0000256" key="4">
    <source>
        <dbReference type="ARBA" id="ARBA00022692"/>
    </source>
</evidence>
<evidence type="ECO:0000259" key="9">
    <source>
        <dbReference type="PROSITE" id="PS50850"/>
    </source>
</evidence>
<name>A0A9P7AWD0_9HELO</name>
<evidence type="ECO:0000313" key="11">
    <source>
        <dbReference type="Proteomes" id="UP000785200"/>
    </source>
</evidence>
<protein>
    <submittedName>
        <fullName evidence="10">Sugar transporter STL1</fullName>
    </submittedName>
</protein>
<dbReference type="GO" id="GO:0005351">
    <property type="term" value="F:carbohydrate:proton symporter activity"/>
    <property type="evidence" value="ECO:0007669"/>
    <property type="project" value="TreeGrafter"/>
</dbReference>
<evidence type="ECO:0000256" key="6">
    <source>
        <dbReference type="ARBA" id="ARBA00023136"/>
    </source>
</evidence>
<dbReference type="AlphaFoldDB" id="A0A9P7AWD0"/>
<dbReference type="InterPro" id="IPR005828">
    <property type="entry name" value="MFS_sugar_transport-like"/>
</dbReference>
<feature type="transmembrane region" description="Helical" evidence="8">
    <location>
        <begin position="218"/>
        <end position="241"/>
    </location>
</feature>
<accession>A0A9P7AWD0</accession>
<feature type="transmembrane region" description="Helical" evidence="8">
    <location>
        <begin position="417"/>
        <end position="441"/>
    </location>
</feature>
<feature type="transmembrane region" description="Helical" evidence="8">
    <location>
        <begin position="311"/>
        <end position="333"/>
    </location>
</feature>
<evidence type="ECO:0000256" key="2">
    <source>
        <dbReference type="ARBA" id="ARBA00010992"/>
    </source>
</evidence>
<evidence type="ECO:0000256" key="7">
    <source>
        <dbReference type="RuleBase" id="RU003346"/>
    </source>
</evidence>
<feature type="transmembrane region" description="Helical" evidence="8">
    <location>
        <begin position="348"/>
        <end position="368"/>
    </location>
</feature>
<dbReference type="PROSITE" id="PS50850">
    <property type="entry name" value="MFS"/>
    <property type="match status" value="1"/>
</dbReference>
<keyword evidence="10" id="KW-0762">Sugar transport</keyword>
<dbReference type="Proteomes" id="UP000785200">
    <property type="component" value="Unassembled WGS sequence"/>
</dbReference>
<comment type="subcellular location">
    <subcellularLocation>
        <location evidence="1">Membrane</location>
        <topology evidence="1">Multi-pass membrane protein</topology>
    </subcellularLocation>
</comment>
<keyword evidence="6 8" id="KW-0472">Membrane</keyword>
<dbReference type="InterPro" id="IPR005829">
    <property type="entry name" value="Sugar_transporter_CS"/>
</dbReference>
<dbReference type="NCBIfam" id="TIGR00879">
    <property type="entry name" value="SP"/>
    <property type="match status" value="1"/>
</dbReference>
<keyword evidence="4 8" id="KW-0812">Transmembrane</keyword>
<dbReference type="Gene3D" id="1.20.1250.20">
    <property type="entry name" value="MFS general substrate transporter like domains"/>
    <property type="match status" value="1"/>
</dbReference>
<dbReference type="OrthoDB" id="2544694at2759"/>
<proteinExistence type="inferred from homology"/>
<feature type="transmembrane region" description="Helical" evidence="8">
    <location>
        <begin position="377"/>
        <end position="397"/>
    </location>
</feature>
<sequence>MDSKVEIELTEAIEGRNNVAGIDIYQRESAVSKYIPGGYSPSRCLKLKGRPMMYAILLLAGCAIMFFGYDASVMSLVNTNEDYLHLMGADSGSKRDSAAIGGLVSLWFLGFGTGAIFVGHYADRIGRLKTMQLGCLWGLVGAALQASAQNFTWMAFARIIGGVGCGHLNTIVPIWTSELADPHLRGAFVAVEFTLALTGSTMVYWMEYACLKTQSPAFAWRFPIAFQAIFLLILLVAVPFYPESPRHLMKIQRLDSAREVLSQCRLDPTDIKIEQEMIEIEDAIRLEATGTSHNFTSMLFKKDRLHTRRRVLLGAGIQVMQKLTGIDFIATYAPEMFTLAGYGGDKPALLAGGNYISYTASLALAIYLSDRFGRRKLMLFGCLSMGIVLIVGGILAHEVVSNSAGGRLDVANQFGGGVATVLYLYTFLYGSTWLTTCWVYPTEIFPLASRAKGVALSTVAFSIAGGVINEIVPYLINAIGFWVFIFFALINLIMLIPIYVFYIETANRHLEDLDLLFAGESPISWRAEKQFALLKKEQGATRIDKADIQEGKPEDKVLRMGKKKAIQWVVVNHGTIEPMTAGVSGKAHVEVHAAPNNVEK</sequence>
<reference evidence="10" key="1">
    <citation type="submission" date="2019-07" db="EMBL/GenBank/DDBJ databases">
        <title>Hyphodiscus hymeniophilus genome sequencing and assembly.</title>
        <authorList>
            <person name="Kramer G."/>
            <person name="Nodwell J."/>
        </authorList>
    </citation>
    <scope>NUCLEOTIDE SEQUENCE</scope>
    <source>
        <strain evidence="10">ATCC 34498</strain>
    </source>
</reference>
<dbReference type="PANTHER" id="PTHR48022:SF78">
    <property type="entry name" value="MONOSACCHARIDE TRANSPORTER, PUTATIVE (AFU_ORTHOLOGUE AFUA_2G02110)-RELATED"/>
    <property type="match status" value="1"/>
</dbReference>
<dbReference type="PRINTS" id="PR00171">
    <property type="entry name" value="SUGRTRNSPORT"/>
</dbReference>
<feature type="transmembrane region" description="Helical" evidence="8">
    <location>
        <begin position="52"/>
        <end position="77"/>
    </location>
</feature>
<dbReference type="InterPro" id="IPR020846">
    <property type="entry name" value="MFS_dom"/>
</dbReference>
<evidence type="ECO:0000256" key="3">
    <source>
        <dbReference type="ARBA" id="ARBA00022448"/>
    </source>
</evidence>
<keyword evidence="5 8" id="KW-1133">Transmembrane helix</keyword>
<feature type="transmembrane region" description="Helical" evidence="8">
    <location>
        <begin position="482"/>
        <end position="502"/>
    </location>
</feature>
<keyword evidence="3 7" id="KW-0813">Transport</keyword>
<dbReference type="GO" id="GO:0016020">
    <property type="term" value="C:membrane"/>
    <property type="evidence" value="ECO:0007669"/>
    <property type="project" value="UniProtKB-SubCell"/>
</dbReference>
<comment type="similarity">
    <text evidence="2 7">Belongs to the major facilitator superfamily. Sugar transporter (TC 2.A.1.1) family.</text>
</comment>
<feature type="domain" description="Major facilitator superfamily (MFS) profile" evidence="9">
    <location>
        <begin position="56"/>
        <end position="506"/>
    </location>
</feature>
<dbReference type="InterPro" id="IPR050360">
    <property type="entry name" value="MFS_Sugar_Transporters"/>
</dbReference>
<feature type="transmembrane region" description="Helical" evidence="8">
    <location>
        <begin position="187"/>
        <end position="206"/>
    </location>
</feature>
<evidence type="ECO:0000256" key="8">
    <source>
        <dbReference type="SAM" id="Phobius"/>
    </source>
</evidence>
<dbReference type="InterPro" id="IPR003663">
    <property type="entry name" value="Sugar/inositol_transpt"/>
</dbReference>